<keyword evidence="5 8" id="KW-0812">Transmembrane</keyword>
<dbReference type="Proteomes" id="UP001597337">
    <property type="component" value="Unassembled WGS sequence"/>
</dbReference>
<organism evidence="9 10">
    <name type="scientific">Thiorhodococcus fuscus</name>
    <dbReference type="NCBI Taxonomy" id="527200"/>
    <lineage>
        <taxon>Bacteria</taxon>
        <taxon>Pseudomonadati</taxon>
        <taxon>Pseudomonadota</taxon>
        <taxon>Gammaproteobacteria</taxon>
        <taxon>Chromatiales</taxon>
        <taxon>Chromatiaceae</taxon>
        <taxon>Thiorhodococcus</taxon>
    </lineage>
</organism>
<evidence type="ECO:0000256" key="8">
    <source>
        <dbReference type="SAM" id="Phobius"/>
    </source>
</evidence>
<dbReference type="PANTHER" id="PTHR30472">
    <property type="entry name" value="FERRIC ENTEROBACTIN TRANSPORT SYSTEM PERMEASE PROTEIN"/>
    <property type="match status" value="1"/>
</dbReference>
<accession>A0ABW4Y4T0</accession>
<feature type="transmembrane region" description="Helical" evidence="8">
    <location>
        <begin position="311"/>
        <end position="333"/>
    </location>
</feature>
<reference evidence="10" key="1">
    <citation type="journal article" date="2019" name="Int. J. Syst. Evol. Microbiol.">
        <title>The Global Catalogue of Microorganisms (GCM) 10K type strain sequencing project: providing services to taxonomists for standard genome sequencing and annotation.</title>
        <authorList>
            <consortium name="The Broad Institute Genomics Platform"/>
            <consortium name="The Broad Institute Genome Sequencing Center for Infectious Disease"/>
            <person name="Wu L."/>
            <person name="Ma J."/>
        </authorList>
    </citation>
    <scope>NUCLEOTIDE SEQUENCE [LARGE SCALE GENOMIC DNA]</scope>
    <source>
        <strain evidence="10">KACC 12597</strain>
    </source>
</reference>
<name>A0ABW4Y4T0_9GAMM</name>
<feature type="transmembrane region" description="Helical" evidence="8">
    <location>
        <begin position="84"/>
        <end position="104"/>
    </location>
</feature>
<comment type="caution">
    <text evidence="9">The sequence shown here is derived from an EMBL/GenBank/DDBJ whole genome shotgun (WGS) entry which is preliminary data.</text>
</comment>
<feature type="transmembrane region" description="Helical" evidence="8">
    <location>
        <begin position="146"/>
        <end position="169"/>
    </location>
</feature>
<feature type="transmembrane region" description="Helical" evidence="8">
    <location>
        <begin position="181"/>
        <end position="205"/>
    </location>
</feature>
<keyword evidence="7 8" id="KW-0472">Membrane</keyword>
<feature type="transmembrane region" description="Helical" evidence="8">
    <location>
        <begin position="339"/>
        <end position="357"/>
    </location>
</feature>
<dbReference type="InterPro" id="IPR037294">
    <property type="entry name" value="ABC_BtuC-like"/>
</dbReference>
<dbReference type="InterPro" id="IPR000522">
    <property type="entry name" value="ABC_transptr_permease_BtuC"/>
</dbReference>
<dbReference type="CDD" id="cd06550">
    <property type="entry name" value="TM_ABC_iron-siderophores_like"/>
    <property type="match status" value="1"/>
</dbReference>
<evidence type="ECO:0000313" key="10">
    <source>
        <dbReference type="Proteomes" id="UP001597337"/>
    </source>
</evidence>
<keyword evidence="4" id="KW-1003">Cell membrane</keyword>
<dbReference type="PANTHER" id="PTHR30472:SF24">
    <property type="entry name" value="FERRIC ENTEROBACTIN TRANSPORT SYSTEM PERMEASE PROTEIN FEPG"/>
    <property type="match status" value="1"/>
</dbReference>
<dbReference type="RefSeq" id="WP_386022358.1">
    <property type="nucleotide sequence ID" value="NZ_JBHUHX010000004.1"/>
</dbReference>
<feature type="transmembrane region" description="Helical" evidence="8">
    <location>
        <begin position="226"/>
        <end position="247"/>
    </location>
</feature>
<feature type="transmembrane region" description="Helical" evidence="8">
    <location>
        <begin position="27"/>
        <end position="51"/>
    </location>
</feature>
<proteinExistence type="inferred from homology"/>
<keyword evidence="6 8" id="KW-1133">Transmembrane helix</keyword>
<evidence type="ECO:0000313" key="9">
    <source>
        <dbReference type="EMBL" id="MFD2110575.1"/>
    </source>
</evidence>
<dbReference type="Gene3D" id="1.10.3470.10">
    <property type="entry name" value="ABC transporter involved in vitamin B12 uptake, BtuC"/>
    <property type="match status" value="1"/>
</dbReference>
<evidence type="ECO:0000256" key="4">
    <source>
        <dbReference type="ARBA" id="ARBA00022475"/>
    </source>
</evidence>
<comment type="subcellular location">
    <subcellularLocation>
        <location evidence="1">Cell membrane</location>
        <topology evidence="1">Multi-pass membrane protein</topology>
    </subcellularLocation>
</comment>
<gene>
    <name evidence="9" type="ORF">ACFSJC_01820</name>
</gene>
<protein>
    <submittedName>
        <fullName evidence="9">FecCD family ABC transporter permease</fullName>
    </submittedName>
</protein>
<evidence type="ECO:0000256" key="5">
    <source>
        <dbReference type="ARBA" id="ARBA00022692"/>
    </source>
</evidence>
<dbReference type="Pfam" id="PF01032">
    <property type="entry name" value="FecCD"/>
    <property type="match status" value="1"/>
</dbReference>
<sequence length="365" mass="38324">MSSSSSPSIPLPKAPTSVPRTPATGRFHWIVVALCAALALMMVLSLLAGSVSVDLASVYRGLLDPSGESLGHDLVWNLRLPRTLLAVLVGLHFAVSGLILQAVIRNPLGDPGVIGISSGASLLVVTVLLLGDLLDANLLHDASTEISLTWLPFAAFAGGMGAAVLVLGLSWGRRIDPVRMALNGVAVGAVLNALVMWVVVVWGGARTEIALIWLAGSLYGRDFDHLLLLLPWTLIGLGAAALLLRPLSVLRFEDETAQSLGLPVRRWRLIAIGVAVLLAASAIAVAGPVGFVGLVIPHLARRLVGGEMRRLMLTTLLCGALLTLSADIAARLLTVSQELPVGALTSLIGIPIFLLLLQRRTRAHP</sequence>
<dbReference type="SUPFAM" id="SSF81345">
    <property type="entry name" value="ABC transporter involved in vitamin B12 uptake, BtuC"/>
    <property type="match status" value="1"/>
</dbReference>
<evidence type="ECO:0000256" key="3">
    <source>
        <dbReference type="ARBA" id="ARBA00022448"/>
    </source>
</evidence>
<comment type="similarity">
    <text evidence="2">Belongs to the binding-protein-dependent transport system permease family. FecCD subfamily.</text>
</comment>
<keyword evidence="3" id="KW-0813">Transport</keyword>
<feature type="transmembrane region" description="Helical" evidence="8">
    <location>
        <begin position="116"/>
        <end position="134"/>
    </location>
</feature>
<keyword evidence="10" id="KW-1185">Reference proteome</keyword>
<evidence type="ECO:0000256" key="2">
    <source>
        <dbReference type="ARBA" id="ARBA00007935"/>
    </source>
</evidence>
<feature type="transmembrane region" description="Helical" evidence="8">
    <location>
        <begin position="267"/>
        <end position="299"/>
    </location>
</feature>
<evidence type="ECO:0000256" key="1">
    <source>
        <dbReference type="ARBA" id="ARBA00004651"/>
    </source>
</evidence>
<evidence type="ECO:0000256" key="6">
    <source>
        <dbReference type="ARBA" id="ARBA00022989"/>
    </source>
</evidence>
<evidence type="ECO:0000256" key="7">
    <source>
        <dbReference type="ARBA" id="ARBA00023136"/>
    </source>
</evidence>
<dbReference type="EMBL" id="JBHUHX010000004">
    <property type="protein sequence ID" value="MFD2110575.1"/>
    <property type="molecule type" value="Genomic_DNA"/>
</dbReference>